<reference evidence="4 5" key="1">
    <citation type="journal article" date="2011" name="J. Bacteriol.">
        <title>Genome sequence of the verrucomicrobium Opitutus terrae PB90-1, an abundant inhabitant of rice paddy soil ecosystems.</title>
        <authorList>
            <person name="van Passel M.W."/>
            <person name="Kant R."/>
            <person name="Palva A."/>
            <person name="Copeland A."/>
            <person name="Lucas S."/>
            <person name="Lapidus A."/>
            <person name="Glavina del Rio T."/>
            <person name="Pitluck S."/>
            <person name="Goltsman E."/>
            <person name="Clum A."/>
            <person name="Sun H."/>
            <person name="Schmutz J."/>
            <person name="Larimer F.W."/>
            <person name="Land M.L."/>
            <person name="Hauser L."/>
            <person name="Kyrpides N."/>
            <person name="Mikhailova N."/>
            <person name="Richardson P.P."/>
            <person name="Janssen P.H."/>
            <person name="de Vos W.M."/>
            <person name="Smidt H."/>
        </authorList>
    </citation>
    <scope>NUCLEOTIDE SEQUENCE [LARGE SCALE GENOMIC DNA]</scope>
    <source>
        <strain evidence="5">DSM 11246 / JCM 15787 / PB90-1</strain>
    </source>
</reference>
<evidence type="ECO:0000256" key="3">
    <source>
        <dbReference type="SAM" id="Phobius"/>
    </source>
</evidence>
<dbReference type="STRING" id="452637.Oter_1479"/>
<protein>
    <submittedName>
        <fullName evidence="4">CDP-alcohol phosphatidyltransferase</fullName>
    </submittedName>
</protein>
<keyword evidence="3" id="KW-0812">Transmembrane</keyword>
<dbReference type="GO" id="GO:0016020">
    <property type="term" value="C:membrane"/>
    <property type="evidence" value="ECO:0007669"/>
    <property type="project" value="InterPro"/>
</dbReference>
<feature type="transmembrane region" description="Helical" evidence="3">
    <location>
        <begin position="151"/>
        <end position="170"/>
    </location>
</feature>
<dbReference type="GO" id="GO:0016780">
    <property type="term" value="F:phosphotransferase activity, for other substituted phosphate groups"/>
    <property type="evidence" value="ECO:0007669"/>
    <property type="project" value="InterPro"/>
</dbReference>
<keyword evidence="1 2" id="KW-0808">Transferase</keyword>
<dbReference type="PROSITE" id="PS00379">
    <property type="entry name" value="CDP_ALCOHOL_P_TRANSF"/>
    <property type="match status" value="1"/>
</dbReference>
<keyword evidence="3" id="KW-1133">Transmembrane helix</keyword>
<dbReference type="OrthoDB" id="9796672at2"/>
<keyword evidence="5" id="KW-1185">Reference proteome</keyword>
<evidence type="ECO:0000256" key="1">
    <source>
        <dbReference type="ARBA" id="ARBA00022679"/>
    </source>
</evidence>
<dbReference type="Pfam" id="PF01066">
    <property type="entry name" value="CDP-OH_P_transf"/>
    <property type="match status" value="1"/>
</dbReference>
<dbReference type="eggNOG" id="COG0558">
    <property type="taxonomic scope" value="Bacteria"/>
</dbReference>
<keyword evidence="3" id="KW-0472">Membrane</keyword>
<organism evidence="4 5">
    <name type="scientific">Opitutus terrae (strain DSM 11246 / JCM 15787 / PB90-1)</name>
    <dbReference type="NCBI Taxonomy" id="452637"/>
    <lineage>
        <taxon>Bacteria</taxon>
        <taxon>Pseudomonadati</taxon>
        <taxon>Verrucomicrobiota</taxon>
        <taxon>Opitutia</taxon>
        <taxon>Opitutales</taxon>
        <taxon>Opitutaceae</taxon>
        <taxon>Opitutus</taxon>
    </lineage>
</organism>
<dbReference type="KEGG" id="ote:Oter_1479"/>
<proteinExistence type="inferred from homology"/>
<evidence type="ECO:0000313" key="5">
    <source>
        <dbReference type="Proteomes" id="UP000007013"/>
    </source>
</evidence>
<sequence>MTRSQWPNVVTGTRIALAPALLGVASAGDRGWFGALLGAALATDALDGFLARKLQAYSEFGRKLDSIADYLTLFTGLAGIWLLWPEVVHREWPWFAGVMGAFFGAMAISFLHLRRVPCYHTWMSKTTVAACVVALVPLLAGWTPVPARTVAVFQMLVAVEEVAIAFLVPWHVGEMPSVWHAWKLRRGHH</sequence>
<feature type="transmembrane region" description="Helical" evidence="3">
    <location>
        <begin position="126"/>
        <end position="145"/>
    </location>
</feature>
<feature type="transmembrane region" description="Helical" evidence="3">
    <location>
        <begin position="70"/>
        <end position="88"/>
    </location>
</feature>
<dbReference type="AlphaFoldDB" id="B1ZSR9"/>
<dbReference type="GO" id="GO:0008654">
    <property type="term" value="P:phospholipid biosynthetic process"/>
    <property type="evidence" value="ECO:0007669"/>
    <property type="project" value="InterPro"/>
</dbReference>
<comment type="similarity">
    <text evidence="2">Belongs to the CDP-alcohol phosphatidyltransferase class-I family.</text>
</comment>
<dbReference type="HOGENOM" id="CLU_115797_0_0_0"/>
<accession>B1ZSR9</accession>
<feature type="transmembrane region" description="Helical" evidence="3">
    <location>
        <begin position="94"/>
        <end position="114"/>
    </location>
</feature>
<dbReference type="InterPro" id="IPR000462">
    <property type="entry name" value="CDP-OH_P_trans"/>
</dbReference>
<evidence type="ECO:0000256" key="2">
    <source>
        <dbReference type="RuleBase" id="RU003750"/>
    </source>
</evidence>
<name>B1ZSR9_OPITP</name>
<dbReference type="InterPro" id="IPR048254">
    <property type="entry name" value="CDP_ALCOHOL_P_TRANSF_CS"/>
</dbReference>
<dbReference type="RefSeq" id="WP_012374301.1">
    <property type="nucleotide sequence ID" value="NC_010571.1"/>
</dbReference>
<dbReference type="Proteomes" id="UP000007013">
    <property type="component" value="Chromosome"/>
</dbReference>
<dbReference type="InterPro" id="IPR043130">
    <property type="entry name" value="CDP-OH_PTrfase_TM_dom"/>
</dbReference>
<dbReference type="Gene3D" id="1.20.120.1760">
    <property type="match status" value="1"/>
</dbReference>
<dbReference type="EMBL" id="CP001032">
    <property type="protein sequence ID" value="ACB74763.1"/>
    <property type="molecule type" value="Genomic_DNA"/>
</dbReference>
<gene>
    <name evidence="4" type="ordered locus">Oter_1479</name>
</gene>
<evidence type="ECO:0000313" key="4">
    <source>
        <dbReference type="EMBL" id="ACB74763.1"/>
    </source>
</evidence>